<evidence type="ECO:0000259" key="3">
    <source>
        <dbReference type="Pfam" id="PF10593"/>
    </source>
</evidence>
<reference evidence="4 5" key="2">
    <citation type="submission" date="2010-03" db="EMBL/GenBank/DDBJ databases">
        <authorList>
            <person name="Pajon A."/>
        </authorList>
    </citation>
    <scope>NUCLEOTIDE SEQUENCE [LARGE SCALE GENOMIC DNA]</scope>
    <source>
        <strain evidence="4 5">70/3</strain>
    </source>
</reference>
<dbReference type="PATRIC" id="fig|657319.3.peg.2103"/>
<evidence type="ECO:0000313" key="4">
    <source>
        <dbReference type="EMBL" id="CBK96872.1"/>
    </source>
</evidence>
<feature type="domain" description="Putative endonuclease Z1" evidence="3">
    <location>
        <begin position="321"/>
        <end position="552"/>
    </location>
</feature>
<dbReference type="EMBL" id="FP929044">
    <property type="protein sequence ID" value="CBK96872.1"/>
    <property type="molecule type" value="Genomic_DNA"/>
</dbReference>
<feature type="domain" description="Helicase/UvrB N-terminal" evidence="2">
    <location>
        <begin position="61"/>
        <end position="245"/>
    </location>
</feature>
<dbReference type="Pfam" id="PF04851">
    <property type="entry name" value="ResIII"/>
    <property type="match status" value="1"/>
</dbReference>
<dbReference type="AlphaFoldDB" id="D4JUV3"/>
<dbReference type="Gene3D" id="3.40.50.300">
    <property type="entry name" value="P-loop containing nucleotide triphosphate hydrolases"/>
    <property type="match status" value="1"/>
</dbReference>
<dbReference type="InterPro" id="IPR006935">
    <property type="entry name" value="Helicase/UvrB_N"/>
</dbReference>
<dbReference type="GO" id="GO:0003677">
    <property type="term" value="F:DNA binding"/>
    <property type="evidence" value="ECO:0007669"/>
    <property type="project" value="InterPro"/>
</dbReference>
<feature type="compositionally biased region" description="Polar residues" evidence="1">
    <location>
        <begin position="135"/>
        <end position="149"/>
    </location>
</feature>
<evidence type="ECO:0000259" key="2">
    <source>
        <dbReference type="Pfam" id="PF04851"/>
    </source>
</evidence>
<dbReference type="GO" id="GO:0016787">
    <property type="term" value="F:hydrolase activity"/>
    <property type="evidence" value="ECO:0007669"/>
    <property type="project" value="InterPro"/>
</dbReference>
<dbReference type="Proteomes" id="UP000008803">
    <property type="component" value="Chromosome"/>
</dbReference>
<accession>D4JUV3</accession>
<dbReference type="SUPFAM" id="SSF52540">
    <property type="entry name" value="P-loop containing nucleoside triphosphate hydrolases"/>
    <property type="match status" value="1"/>
</dbReference>
<dbReference type="InterPro" id="IPR018310">
    <property type="entry name" value="Put_endonuclease_Z1-dom"/>
</dbReference>
<evidence type="ECO:0000313" key="5">
    <source>
        <dbReference type="Proteomes" id="UP000008803"/>
    </source>
</evidence>
<sequence>MWYANLQAQEDYDEYYWPRYKAHLENKNFSPAGIDTLENKTLPKLMSYIGNPNEDSPFSIRGLVVGDVQSGKTSNYLGLITKAADAGYKVIFLLTGTIESLRRQTQKRVEEGFIGYDSVNAEDVGVGRGSRTPKAFTSRNNDFTGKNDQNTTYKINDNASEPMIFVIKKNVSVLKKLYASLKNINTSSAVSQITVPMIMIDDEADNASINTNKKDEDPTKINNYIRKILTLFARNTYVGFTATPFANVFISYDTQDEMLADDLFPRHFIYSLESPSNYCGAQKYFFESNSNVRFINDYDDKVFPLRHKKEWDGDKLFPSFYHSINVFLLANAIRDIREVEKNTHRSMLINMSRFTDVQFVIKEIVENYFADMKRAIKQNCRCKKEDYMRNSLISALYESYELEYADNNWFGKTATWDQVFERLPEAIKDIEIAVVNSSRNSNKLDYSKHERDGLRVIAIGGLALSRGLTLEGLCVSYFYRNTATFDVLMQMGRWFGYRDDYGDMCKIYLTDFSYRYYREISQSIDQLKKDIRTMGAQGKRPEDYGIRVRNNSSEMGITAANKMRNTKAKIDRKSFYGSVFETPYLHRSLSAVSENIDHTSAFLRELTVAQKDDSVQHPYIRDISARRVFELLQVLNIHEANENFDTKQLCRFIAKHLEMKFDVLVMGGAAENTPIEGFEPVFTDTCVKRRFDIVNRDEYLDQQIIRINGVRAHLWGPRDTANGLSEADRKRVESQTSVKAQDYMLEGRNALLIIYFIQPSNEGVDIDDYFTAENTMEEEVKSQVKLLLEMRQKNMKYLVGYGIGFPHKQGLSGDATNYIVNKTCNYYTKQHEEDYQTYGEI</sequence>
<reference evidence="4 5" key="1">
    <citation type="submission" date="2010-03" db="EMBL/GenBank/DDBJ databases">
        <title>The genome sequence of Eubacterium siraeum 70/3.</title>
        <authorList>
            <consortium name="metaHIT consortium -- http://www.metahit.eu/"/>
            <person name="Pajon A."/>
            <person name="Turner K."/>
            <person name="Parkhill J."/>
            <person name="Duncan S."/>
            <person name="Flint H."/>
        </authorList>
    </citation>
    <scope>NUCLEOTIDE SEQUENCE [LARGE SCALE GENOMIC DNA]</scope>
    <source>
        <strain evidence="4 5">70/3</strain>
    </source>
</reference>
<dbReference type="InterPro" id="IPR027417">
    <property type="entry name" value="P-loop_NTPase"/>
</dbReference>
<name>D4JUV3_9FIRM</name>
<evidence type="ECO:0000256" key="1">
    <source>
        <dbReference type="SAM" id="MobiDB-lite"/>
    </source>
</evidence>
<dbReference type="Pfam" id="PF10593">
    <property type="entry name" value="Z1"/>
    <property type="match status" value="1"/>
</dbReference>
<proteinExistence type="predicted"/>
<dbReference type="HOGENOM" id="CLU_007800_1_0_9"/>
<gene>
    <name evidence="4" type="ORF">EUS_17950</name>
</gene>
<dbReference type="GO" id="GO:0005524">
    <property type="term" value="F:ATP binding"/>
    <property type="evidence" value="ECO:0007669"/>
    <property type="project" value="InterPro"/>
</dbReference>
<dbReference type="KEGG" id="esu:EUS_17950"/>
<protein>
    <submittedName>
        <fullName evidence="4">Z1 domain</fullName>
    </submittedName>
</protein>
<feature type="region of interest" description="Disordered" evidence="1">
    <location>
        <begin position="125"/>
        <end position="149"/>
    </location>
</feature>
<dbReference type="BioCyc" id="ESIR657319:G136K-1521-MONOMER"/>
<organism evidence="4 5">
    <name type="scientific">[Eubacterium] siraeum 70/3</name>
    <dbReference type="NCBI Taxonomy" id="657319"/>
    <lineage>
        <taxon>Bacteria</taxon>
        <taxon>Bacillati</taxon>
        <taxon>Bacillota</taxon>
        <taxon>Clostridia</taxon>
        <taxon>Eubacteriales</taxon>
        <taxon>Oscillospiraceae</taxon>
        <taxon>Oscillospiraceae incertae sedis</taxon>
    </lineage>
</organism>